<dbReference type="SUPFAM" id="SSF51197">
    <property type="entry name" value="Clavaminate synthase-like"/>
    <property type="match status" value="1"/>
</dbReference>
<dbReference type="InterPro" id="IPR046799">
    <property type="entry name" value="ROXA-like_wH"/>
</dbReference>
<keyword evidence="2" id="KW-0479">Metal-binding</keyword>
<comment type="caution">
    <text evidence="7">The sequence shown here is derived from an EMBL/GenBank/DDBJ whole genome shotgun (WGS) entry which is preliminary data.</text>
</comment>
<evidence type="ECO:0000256" key="1">
    <source>
        <dbReference type="ARBA" id="ARBA00001954"/>
    </source>
</evidence>
<feature type="domain" description="JmjC" evidence="6">
    <location>
        <begin position="94"/>
        <end position="223"/>
    </location>
</feature>
<dbReference type="PROSITE" id="PS51184">
    <property type="entry name" value="JMJC"/>
    <property type="match status" value="1"/>
</dbReference>
<dbReference type="Proteomes" id="UP001259803">
    <property type="component" value="Unassembled WGS sequence"/>
</dbReference>
<organism evidence="7 8">
    <name type="scientific">Croceicoccus esteveae</name>
    <dbReference type="NCBI Taxonomy" id="3075597"/>
    <lineage>
        <taxon>Bacteria</taxon>
        <taxon>Pseudomonadati</taxon>
        <taxon>Pseudomonadota</taxon>
        <taxon>Alphaproteobacteria</taxon>
        <taxon>Sphingomonadales</taxon>
        <taxon>Erythrobacteraceae</taxon>
        <taxon>Croceicoccus</taxon>
    </lineage>
</organism>
<evidence type="ECO:0000313" key="7">
    <source>
        <dbReference type="EMBL" id="MDT0575608.1"/>
    </source>
</evidence>
<dbReference type="RefSeq" id="WP_311340407.1">
    <property type="nucleotide sequence ID" value="NZ_JAVRHS010000003.1"/>
</dbReference>
<keyword evidence="5" id="KW-0408">Iron</keyword>
<dbReference type="InterPro" id="IPR039994">
    <property type="entry name" value="NO66-like"/>
</dbReference>
<reference evidence="7 8" key="1">
    <citation type="submission" date="2023-09" db="EMBL/GenBank/DDBJ databases">
        <authorList>
            <person name="Rey-Velasco X."/>
        </authorList>
    </citation>
    <scope>NUCLEOTIDE SEQUENCE [LARGE SCALE GENOMIC DNA]</scope>
    <source>
        <strain evidence="7 8">F390</strain>
    </source>
</reference>
<dbReference type="SMART" id="SM00558">
    <property type="entry name" value="JmjC"/>
    <property type="match status" value="1"/>
</dbReference>
<dbReference type="EMBL" id="JAVRHS010000003">
    <property type="protein sequence ID" value="MDT0575608.1"/>
    <property type="molecule type" value="Genomic_DNA"/>
</dbReference>
<proteinExistence type="predicted"/>
<keyword evidence="4 7" id="KW-0560">Oxidoreductase</keyword>
<dbReference type="InterPro" id="IPR003347">
    <property type="entry name" value="JmjC_dom"/>
</dbReference>
<dbReference type="Gene3D" id="3.40.366.30">
    <property type="entry name" value="50S ribosomal protein L16 arginine hydroxylase, Chain A, Domain 2"/>
    <property type="match status" value="1"/>
</dbReference>
<gene>
    <name evidence="7" type="ORF">RM533_05370</name>
</gene>
<dbReference type="PANTHER" id="PTHR13096">
    <property type="entry name" value="MINA53 MYC INDUCED NUCLEAR ANTIGEN"/>
    <property type="match status" value="1"/>
</dbReference>
<keyword evidence="3" id="KW-0223">Dioxygenase</keyword>
<sequence>MIDPERFDSAAFLRDSWQKSPVLIRNPWHAWANPLQPDELAGLSCECLVEARLVTQRNSDLHLEHGPFAEGRFADLPARSWTLLVQAVDHHVPAVATLLDSFRFIPDWRIDDVMVSYAADGGGVGPHFDNYDVFLIQGLGRRRWQLGEYCNNDVALQPHDDLRLLREFRPTQEWVLEPGDILYVPPRLAHNGVAIGDDCMTYSIGFRAPSRAELIEEWTDEVLMQLADDDRYTDPDLTQQANAGEIAPAAVARLHELAIGHLLDATSFLRWFGRYSTRPADAGIDWRPEQAIDARALHRHVDDGAAIIRNPASRFSFVRQTPSSVLLFVDGQCHSCAGDVAVLAERLCGQKRLKWSQITIGGGLSAPGETLLVELFNQGSIGFDDGEDGVEIIDQADGA</sequence>
<evidence type="ECO:0000256" key="3">
    <source>
        <dbReference type="ARBA" id="ARBA00022964"/>
    </source>
</evidence>
<dbReference type="GO" id="GO:0016491">
    <property type="term" value="F:oxidoreductase activity"/>
    <property type="evidence" value="ECO:0007669"/>
    <property type="project" value="UniProtKB-KW"/>
</dbReference>
<comment type="cofactor">
    <cofactor evidence="1">
        <name>Fe(2+)</name>
        <dbReference type="ChEBI" id="CHEBI:29033"/>
    </cofactor>
</comment>
<dbReference type="EC" id="1.14.11.47" evidence="7"/>
<evidence type="ECO:0000259" key="6">
    <source>
        <dbReference type="PROSITE" id="PS51184"/>
    </source>
</evidence>
<evidence type="ECO:0000256" key="4">
    <source>
        <dbReference type="ARBA" id="ARBA00023002"/>
    </source>
</evidence>
<name>A0ABU2ZG92_9SPHN</name>
<evidence type="ECO:0000256" key="5">
    <source>
        <dbReference type="ARBA" id="ARBA00023004"/>
    </source>
</evidence>
<dbReference type="Gene3D" id="2.60.120.650">
    <property type="entry name" value="Cupin"/>
    <property type="match status" value="1"/>
</dbReference>
<accession>A0ABU2ZG92</accession>
<evidence type="ECO:0000313" key="8">
    <source>
        <dbReference type="Proteomes" id="UP001259803"/>
    </source>
</evidence>
<dbReference type="Pfam" id="PF08007">
    <property type="entry name" value="JmjC_2"/>
    <property type="match status" value="1"/>
</dbReference>
<evidence type="ECO:0000256" key="2">
    <source>
        <dbReference type="ARBA" id="ARBA00022723"/>
    </source>
</evidence>
<protein>
    <submittedName>
        <fullName evidence="7">Cupin domain-containing protein</fullName>
        <ecNumber evidence="7">1.14.11.47</ecNumber>
    </submittedName>
</protein>
<dbReference type="PANTHER" id="PTHR13096:SF8">
    <property type="entry name" value="RIBOSOMAL OXYGENASE 1"/>
    <property type="match status" value="1"/>
</dbReference>
<dbReference type="Pfam" id="PF20514">
    <property type="entry name" value="WHD_ROXA"/>
    <property type="match status" value="1"/>
</dbReference>
<keyword evidence="8" id="KW-1185">Reference proteome</keyword>